<gene>
    <name evidence="1" type="ORF">QQ008_26675</name>
</gene>
<protein>
    <submittedName>
        <fullName evidence="1">Uncharacterized protein</fullName>
    </submittedName>
</protein>
<accession>A0ABT8KX82</accession>
<dbReference type="Proteomes" id="UP001172082">
    <property type="component" value="Unassembled WGS sequence"/>
</dbReference>
<sequence length="312" mass="36078">MFNRLTTYTVFVFLLAYSLSQNNVIAQEQETDSLNTEAFLEELAKLEADLSRDSLTILDLLDSLLNMESKYSTLSFRVGFMSEVLSAGRDLNVKQYGFNPGITYYHKSGIFTDLTGFWNSEFDPKYNLTVLGIGYLGYFTNKWSYIFFYDHSFYSASDIKNPLKNSLRASTYLDFRHLDLGVDYSFLFGSETAHRLRGNVALNFKIKNVLFFDYVKLRPSFSTLFGNTLVTTIRFNRGFRQRDERPFIINEDNVFGLMNYEFSLPITATRKAFSVLFNYNYAIPKELPGENLELEPNGYFAASIIYTIGFRK</sequence>
<keyword evidence="2" id="KW-1185">Reference proteome</keyword>
<reference evidence="1" key="1">
    <citation type="submission" date="2023-06" db="EMBL/GenBank/DDBJ databases">
        <title>Genomic of Parafulvivirga corallium.</title>
        <authorList>
            <person name="Wang G."/>
        </authorList>
    </citation>
    <scope>NUCLEOTIDE SEQUENCE</scope>
    <source>
        <strain evidence="1">BMA10</strain>
    </source>
</reference>
<dbReference type="EMBL" id="JAUJEA010000014">
    <property type="protein sequence ID" value="MDN5205003.1"/>
    <property type="molecule type" value="Genomic_DNA"/>
</dbReference>
<dbReference type="RefSeq" id="WP_346755027.1">
    <property type="nucleotide sequence ID" value="NZ_JAUJEA010000014.1"/>
</dbReference>
<proteinExistence type="predicted"/>
<comment type="caution">
    <text evidence="1">The sequence shown here is derived from an EMBL/GenBank/DDBJ whole genome shotgun (WGS) entry which is preliminary data.</text>
</comment>
<organism evidence="1 2">
    <name type="scientific">Splendidivirga corallicola</name>
    <dbReference type="NCBI Taxonomy" id="3051826"/>
    <lineage>
        <taxon>Bacteria</taxon>
        <taxon>Pseudomonadati</taxon>
        <taxon>Bacteroidota</taxon>
        <taxon>Cytophagia</taxon>
        <taxon>Cytophagales</taxon>
        <taxon>Splendidivirgaceae</taxon>
        <taxon>Splendidivirga</taxon>
    </lineage>
</organism>
<name>A0ABT8KX82_9BACT</name>
<evidence type="ECO:0000313" key="1">
    <source>
        <dbReference type="EMBL" id="MDN5205003.1"/>
    </source>
</evidence>
<evidence type="ECO:0000313" key="2">
    <source>
        <dbReference type="Proteomes" id="UP001172082"/>
    </source>
</evidence>